<comment type="caution">
    <text evidence="9">The sequence shown here is derived from an EMBL/GenBank/DDBJ whole genome shotgun (WGS) entry which is preliminary data.</text>
</comment>
<keyword evidence="5" id="KW-0862">Zinc</keyword>
<dbReference type="EMBL" id="JAWIIV010000031">
    <property type="protein sequence ID" value="MEC4722502.1"/>
    <property type="molecule type" value="Genomic_DNA"/>
</dbReference>
<evidence type="ECO:0000256" key="6">
    <source>
        <dbReference type="ARBA" id="ARBA00023170"/>
    </source>
</evidence>
<evidence type="ECO:0000256" key="3">
    <source>
        <dbReference type="ARBA" id="ARBA00022729"/>
    </source>
</evidence>
<dbReference type="InterPro" id="IPR000526">
    <property type="entry name" value="Auxin-bd"/>
</dbReference>
<evidence type="ECO:0000313" key="10">
    <source>
        <dbReference type="Proteomes" id="UP001352263"/>
    </source>
</evidence>
<dbReference type="SUPFAM" id="SSF51182">
    <property type="entry name" value="RmlC-like cupins"/>
    <property type="match status" value="1"/>
</dbReference>
<sequence>MHVITQSKPAATGFPGIEHVTLAGAAEGLRAMSIWQQSVAPGAATPPHRHDCEEVVMCEAGTGELHIDGRVERFTAEQIVVIPANAQHQILSVGKEPLRFVAVFSVSPVQAYFPDGTPIALPWRT</sequence>
<keyword evidence="3" id="KW-0732">Signal</keyword>
<proteinExistence type="predicted"/>
<dbReference type="Pfam" id="PF02041">
    <property type="entry name" value="Auxin_BP"/>
    <property type="match status" value="1"/>
</dbReference>
<gene>
    <name evidence="9" type="ORF">RY831_25380</name>
</gene>
<evidence type="ECO:0000256" key="1">
    <source>
        <dbReference type="ARBA" id="ARBA00004319"/>
    </source>
</evidence>
<dbReference type="InterPro" id="IPR011051">
    <property type="entry name" value="RmlC_Cupin_sf"/>
</dbReference>
<dbReference type="Gene3D" id="2.60.120.10">
    <property type="entry name" value="Jelly Rolls"/>
    <property type="match status" value="1"/>
</dbReference>
<dbReference type="InterPro" id="IPR014710">
    <property type="entry name" value="RmlC-like_jellyroll"/>
</dbReference>
<evidence type="ECO:0000256" key="8">
    <source>
        <dbReference type="ARBA" id="ARBA00023294"/>
    </source>
</evidence>
<keyword evidence="4" id="KW-0256">Endoplasmic reticulum</keyword>
<evidence type="ECO:0000256" key="7">
    <source>
        <dbReference type="ARBA" id="ARBA00023180"/>
    </source>
</evidence>
<evidence type="ECO:0000256" key="5">
    <source>
        <dbReference type="ARBA" id="ARBA00022833"/>
    </source>
</evidence>
<evidence type="ECO:0000256" key="4">
    <source>
        <dbReference type="ARBA" id="ARBA00022824"/>
    </source>
</evidence>
<protein>
    <submittedName>
        <fullName evidence="9">Cupin domain-containing protein</fullName>
    </submittedName>
</protein>
<dbReference type="PANTHER" id="PTHR37236">
    <property type="entry name" value="AUXIN-BINDING PROTEIN 1"/>
    <property type="match status" value="1"/>
</dbReference>
<keyword evidence="8" id="KW-0927">Auxin signaling pathway</keyword>
<keyword evidence="7" id="KW-0325">Glycoprotein</keyword>
<dbReference type="PANTHER" id="PTHR37236:SF1">
    <property type="entry name" value="AUXIN-BINDING PROTEIN 1"/>
    <property type="match status" value="1"/>
</dbReference>
<keyword evidence="10" id="KW-1185">Reference proteome</keyword>
<organism evidence="9 10">
    <name type="scientific">Noviherbaspirillum album</name>
    <dbReference type="NCBI Taxonomy" id="3080276"/>
    <lineage>
        <taxon>Bacteria</taxon>
        <taxon>Pseudomonadati</taxon>
        <taxon>Pseudomonadota</taxon>
        <taxon>Betaproteobacteria</taxon>
        <taxon>Burkholderiales</taxon>
        <taxon>Oxalobacteraceae</taxon>
        <taxon>Noviherbaspirillum</taxon>
    </lineage>
</organism>
<accession>A0ABU6JH30</accession>
<reference evidence="9 10" key="1">
    <citation type="submission" date="2023-10" db="EMBL/GenBank/DDBJ databases">
        <title>Noviherbaspirillum sp. CPCC 100848 genome assembly.</title>
        <authorList>
            <person name="Li X.Y."/>
            <person name="Fang X.M."/>
        </authorList>
    </citation>
    <scope>NUCLEOTIDE SEQUENCE [LARGE SCALE GENOMIC DNA]</scope>
    <source>
        <strain evidence="9 10">CPCC 100848</strain>
    </source>
</reference>
<dbReference type="PRINTS" id="PR00655">
    <property type="entry name" value="AUXINBINDNGP"/>
</dbReference>
<comment type="subcellular location">
    <subcellularLocation>
        <location evidence="1">Endoplasmic reticulum lumen</location>
    </subcellularLocation>
</comment>
<keyword evidence="2" id="KW-0479">Metal-binding</keyword>
<dbReference type="Proteomes" id="UP001352263">
    <property type="component" value="Unassembled WGS sequence"/>
</dbReference>
<evidence type="ECO:0000256" key="2">
    <source>
        <dbReference type="ARBA" id="ARBA00022723"/>
    </source>
</evidence>
<keyword evidence="6" id="KW-0675">Receptor</keyword>
<name>A0ABU6JH30_9BURK</name>
<dbReference type="RefSeq" id="WP_326509175.1">
    <property type="nucleotide sequence ID" value="NZ_JAWIIV010000031.1"/>
</dbReference>
<evidence type="ECO:0000313" key="9">
    <source>
        <dbReference type="EMBL" id="MEC4722502.1"/>
    </source>
</evidence>